<reference evidence="1" key="1">
    <citation type="submission" date="2020-05" db="EMBL/GenBank/DDBJ databases">
        <authorList>
            <person name="Chiriac C."/>
            <person name="Salcher M."/>
            <person name="Ghai R."/>
            <person name="Kavagutti S V."/>
        </authorList>
    </citation>
    <scope>NUCLEOTIDE SEQUENCE</scope>
</reference>
<proteinExistence type="predicted"/>
<dbReference type="EMBL" id="LR797814">
    <property type="protein sequence ID" value="CAB4240525.1"/>
    <property type="molecule type" value="Genomic_DNA"/>
</dbReference>
<gene>
    <name evidence="1" type="ORF">UFOVP3_22</name>
</gene>
<sequence>MTAQENFDRAVSVLQEVYALLNGAVQDDCEHGVSCLNKRAAEKYLEGFPATLKAITTVRCLVEDLLDDLEAEYDSARTD</sequence>
<accession>A0A6J5T7K1</accession>
<evidence type="ECO:0000313" key="1">
    <source>
        <dbReference type="EMBL" id="CAB4240525.1"/>
    </source>
</evidence>
<protein>
    <submittedName>
        <fullName evidence="1">Uncharacterized protein</fullName>
    </submittedName>
</protein>
<name>A0A6J5T7K1_9CAUD</name>
<organism evidence="1">
    <name type="scientific">uncultured Caudovirales phage</name>
    <dbReference type="NCBI Taxonomy" id="2100421"/>
    <lineage>
        <taxon>Viruses</taxon>
        <taxon>Duplodnaviria</taxon>
        <taxon>Heunggongvirae</taxon>
        <taxon>Uroviricota</taxon>
        <taxon>Caudoviricetes</taxon>
        <taxon>Peduoviridae</taxon>
        <taxon>Maltschvirus</taxon>
        <taxon>Maltschvirus maltsch</taxon>
    </lineage>
</organism>